<gene>
    <name evidence="1" type="ORF">KK1_003444</name>
</gene>
<evidence type="ECO:0000313" key="1">
    <source>
        <dbReference type="EMBL" id="KYP57186.1"/>
    </source>
</evidence>
<dbReference type="Proteomes" id="UP000075243">
    <property type="component" value="Chromosome 11"/>
</dbReference>
<dbReference type="Gramene" id="C.cajan_03366.t">
    <property type="protein sequence ID" value="C.cajan_03366.t.cds1"/>
    <property type="gene ID" value="C.cajan_03366"/>
</dbReference>
<protein>
    <submittedName>
        <fullName evidence="1">Uncharacterized protein</fullName>
    </submittedName>
</protein>
<reference evidence="1 2" key="1">
    <citation type="journal article" date="2012" name="Nat. Biotechnol.">
        <title>Draft genome sequence of pigeonpea (Cajanus cajan), an orphan legume crop of resource-poor farmers.</title>
        <authorList>
            <person name="Varshney R.K."/>
            <person name="Chen W."/>
            <person name="Li Y."/>
            <person name="Bharti A.K."/>
            <person name="Saxena R.K."/>
            <person name="Schlueter J.A."/>
            <person name="Donoghue M.T."/>
            <person name="Azam S."/>
            <person name="Fan G."/>
            <person name="Whaley A.M."/>
            <person name="Farmer A.D."/>
            <person name="Sheridan J."/>
            <person name="Iwata A."/>
            <person name="Tuteja R."/>
            <person name="Penmetsa R.V."/>
            <person name="Wu W."/>
            <person name="Upadhyaya H.D."/>
            <person name="Yang S.P."/>
            <person name="Shah T."/>
            <person name="Saxena K.B."/>
            <person name="Michael T."/>
            <person name="McCombie W.R."/>
            <person name="Yang B."/>
            <person name="Zhang G."/>
            <person name="Yang H."/>
            <person name="Wang J."/>
            <person name="Spillane C."/>
            <person name="Cook D.R."/>
            <person name="May G.D."/>
            <person name="Xu X."/>
            <person name="Jackson S.A."/>
        </authorList>
    </citation>
    <scope>NUCLEOTIDE SEQUENCE [LARGE SCALE GENOMIC DNA]</scope>
    <source>
        <strain evidence="2">cv. Asha</strain>
    </source>
</reference>
<dbReference type="EMBL" id="CM003613">
    <property type="protein sequence ID" value="KYP57186.1"/>
    <property type="molecule type" value="Genomic_DNA"/>
</dbReference>
<dbReference type="AlphaFoldDB" id="A0A151SQS2"/>
<name>A0A151SQS2_CAJCA</name>
<proteinExistence type="predicted"/>
<accession>A0A151SQS2</accession>
<sequence>MELYMMRARVREKERTIITMFQSGLNLEIRDNVELLTYKDLNELVQLCIWVEQQIKRKLLTRRNPLPFYTLKT</sequence>
<evidence type="ECO:0000313" key="2">
    <source>
        <dbReference type="Proteomes" id="UP000075243"/>
    </source>
</evidence>
<keyword evidence="2" id="KW-1185">Reference proteome</keyword>
<organism evidence="1 2">
    <name type="scientific">Cajanus cajan</name>
    <name type="common">Pigeon pea</name>
    <name type="synonym">Cajanus indicus</name>
    <dbReference type="NCBI Taxonomy" id="3821"/>
    <lineage>
        <taxon>Eukaryota</taxon>
        <taxon>Viridiplantae</taxon>
        <taxon>Streptophyta</taxon>
        <taxon>Embryophyta</taxon>
        <taxon>Tracheophyta</taxon>
        <taxon>Spermatophyta</taxon>
        <taxon>Magnoliopsida</taxon>
        <taxon>eudicotyledons</taxon>
        <taxon>Gunneridae</taxon>
        <taxon>Pentapetalae</taxon>
        <taxon>rosids</taxon>
        <taxon>fabids</taxon>
        <taxon>Fabales</taxon>
        <taxon>Fabaceae</taxon>
        <taxon>Papilionoideae</taxon>
        <taxon>50 kb inversion clade</taxon>
        <taxon>NPAAA clade</taxon>
        <taxon>indigoferoid/millettioid clade</taxon>
        <taxon>Phaseoleae</taxon>
        <taxon>Cajanus</taxon>
    </lineage>
</organism>